<dbReference type="RefSeq" id="WP_345579580.1">
    <property type="nucleotide sequence ID" value="NZ_BAABLV010000014.1"/>
</dbReference>
<sequence length="214" mass="22914">MSQPAIDPTLTLWSTEQRDGLPLLVLLHGFGSDERDLFSLLPYLPTGIAVASLAAPGSPPAPMPGRAWFPMGTLGNTHEAIEDAASAVRRWVDDHAGTASSVALLGFSQGASVALQALRQEPQRFDAVLALSGVVSPYESDGDAALADRRPPVFWGRGTLDTIFADELIDHTAEWLPQHSTATVHLYPGLGHGISQEELGHMVEFIEAWRDTAA</sequence>
<dbReference type="InterPro" id="IPR029058">
    <property type="entry name" value="AB_hydrolase_fold"/>
</dbReference>
<keyword evidence="2" id="KW-0378">Hydrolase</keyword>
<dbReference type="Proteomes" id="UP001501521">
    <property type="component" value="Unassembled WGS sequence"/>
</dbReference>
<dbReference type="PANTHER" id="PTHR10655">
    <property type="entry name" value="LYSOPHOSPHOLIPASE-RELATED"/>
    <property type="match status" value="1"/>
</dbReference>
<reference evidence="5" key="1">
    <citation type="journal article" date="2019" name="Int. J. Syst. Evol. Microbiol.">
        <title>The Global Catalogue of Microorganisms (GCM) 10K type strain sequencing project: providing services to taxonomists for standard genome sequencing and annotation.</title>
        <authorList>
            <consortium name="The Broad Institute Genomics Platform"/>
            <consortium name="The Broad Institute Genome Sequencing Center for Infectious Disease"/>
            <person name="Wu L."/>
            <person name="Ma J."/>
        </authorList>
    </citation>
    <scope>NUCLEOTIDE SEQUENCE [LARGE SCALE GENOMIC DNA]</scope>
    <source>
        <strain evidence="5">JCM 19125</strain>
    </source>
</reference>
<dbReference type="PANTHER" id="PTHR10655:SF17">
    <property type="entry name" value="LYSOPHOSPHOLIPASE-LIKE PROTEIN 1"/>
    <property type="match status" value="1"/>
</dbReference>
<dbReference type="InterPro" id="IPR050565">
    <property type="entry name" value="LYPA1-2/EST-like"/>
</dbReference>
<keyword evidence="5" id="KW-1185">Reference proteome</keyword>
<dbReference type="EMBL" id="BAABLV010000014">
    <property type="protein sequence ID" value="GAA4893889.1"/>
    <property type="molecule type" value="Genomic_DNA"/>
</dbReference>
<dbReference type="SUPFAM" id="SSF53474">
    <property type="entry name" value="alpha/beta-Hydrolases"/>
    <property type="match status" value="1"/>
</dbReference>
<protein>
    <submittedName>
        <fullName evidence="4">Phospholipase/carboxylesterase</fullName>
    </submittedName>
</protein>
<evidence type="ECO:0000313" key="4">
    <source>
        <dbReference type="EMBL" id="GAA4893889.1"/>
    </source>
</evidence>
<evidence type="ECO:0000256" key="2">
    <source>
        <dbReference type="ARBA" id="ARBA00022801"/>
    </source>
</evidence>
<accession>A0ABP9F4C7</accession>
<proteinExistence type="inferred from homology"/>
<comment type="caution">
    <text evidence="4">The sequence shown here is derived from an EMBL/GenBank/DDBJ whole genome shotgun (WGS) entry which is preliminary data.</text>
</comment>
<evidence type="ECO:0000313" key="5">
    <source>
        <dbReference type="Proteomes" id="UP001501521"/>
    </source>
</evidence>
<dbReference type="Pfam" id="PF02230">
    <property type="entry name" value="Abhydrolase_2"/>
    <property type="match status" value="1"/>
</dbReference>
<evidence type="ECO:0000256" key="1">
    <source>
        <dbReference type="ARBA" id="ARBA00006499"/>
    </source>
</evidence>
<evidence type="ECO:0000259" key="3">
    <source>
        <dbReference type="Pfam" id="PF02230"/>
    </source>
</evidence>
<dbReference type="Gene3D" id="3.40.50.1820">
    <property type="entry name" value="alpha/beta hydrolase"/>
    <property type="match status" value="1"/>
</dbReference>
<dbReference type="InterPro" id="IPR003140">
    <property type="entry name" value="PLipase/COase/thioEstase"/>
</dbReference>
<organism evidence="4 5">
    <name type="scientific">Tessaracoccus lubricantis</name>
    <dbReference type="NCBI Taxonomy" id="545543"/>
    <lineage>
        <taxon>Bacteria</taxon>
        <taxon>Bacillati</taxon>
        <taxon>Actinomycetota</taxon>
        <taxon>Actinomycetes</taxon>
        <taxon>Propionibacteriales</taxon>
        <taxon>Propionibacteriaceae</taxon>
        <taxon>Tessaracoccus</taxon>
    </lineage>
</organism>
<gene>
    <name evidence="4" type="ORF">GCM10025789_08870</name>
</gene>
<feature type="domain" description="Phospholipase/carboxylesterase/thioesterase" evidence="3">
    <location>
        <begin position="22"/>
        <end position="209"/>
    </location>
</feature>
<name>A0ABP9F4C7_9ACTN</name>
<comment type="similarity">
    <text evidence="1">Belongs to the AB hydrolase superfamily. AB hydrolase 2 family.</text>
</comment>